<feature type="domain" description="MYND-type" evidence="5">
    <location>
        <begin position="157"/>
        <end position="199"/>
    </location>
</feature>
<evidence type="ECO:0000256" key="4">
    <source>
        <dbReference type="PROSITE-ProRule" id="PRU00134"/>
    </source>
</evidence>
<protein>
    <submittedName>
        <fullName evidence="6">(Translation)</fullName>
    </submittedName>
</protein>
<sequence>MGSLQLNKMRPACPDLTSPLRFPCFAECPLASDGSRASMAQSTYLLGTIHLEATVSTSPTYICLDRVGAQFAVTIQLPPHEVKEGVRGGGFDLAAWKRGWCLAIRRPQRFGVDTNKQGFIAVEKDDVMVIPTSLAKLMDICLIEKERDGLAKDTTMCQACGVESDLKNLRACRGCGYVWYCNKECQLEGWSQKGHKSKCKVLNVLKNFPQD</sequence>
<dbReference type="PROSITE" id="PS01360">
    <property type="entry name" value="ZF_MYND_1"/>
    <property type="match status" value="1"/>
</dbReference>
<evidence type="ECO:0000313" key="7">
    <source>
        <dbReference type="Proteomes" id="UP000015441"/>
    </source>
</evidence>
<dbReference type="PROSITE" id="PS50865">
    <property type="entry name" value="ZF_MYND_2"/>
    <property type="match status" value="1"/>
</dbReference>
<dbReference type="HOGENOM" id="CLU_076139_0_0_1"/>
<evidence type="ECO:0000256" key="1">
    <source>
        <dbReference type="ARBA" id="ARBA00022723"/>
    </source>
</evidence>
<keyword evidence="2 4" id="KW-0863">Zinc-finger</keyword>
<dbReference type="Proteomes" id="UP000015441">
    <property type="component" value="Unassembled WGS sequence"/>
</dbReference>
<evidence type="ECO:0000313" key="6">
    <source>
        <dbReference type="EMBL" id="CCU75265.1"/>
    </source>
</evidence>
<dbReference type="STRING" id="546991.N1J5T2"/>
<dbReference type="Pfam" id="PF01753">
    <property type="entry name" value="zf-MYND"/>
    <property type="match status" value="1"/>
</dbReference>
<dbReference type="InParanoid" id="N1J5T2"/>
<name>N1J5T2_BLUG1</name>
<evidence type="ECO:0000256" key="2">
    <source>
        <dbReference type="ARBA" id="ARBA00022771"/>
    </source>
</evidence>
<organism evidence="6 7">
    <name type="scientific">Blumeria graminis f. sp. hordei (strain DH14)</name>
    <name type="common">Barley powdery mildew</name>
    <name type="synonym">Oidium monilioides f. sp. hordei</name>
    <dbReference type="NCBI Taxonomy" id="546991"/>
    <lineage>
        <taxon>Eukaryota</taxon>
        <taxon>Fungi</taxon>
        <taxon>Dikarya</taxon>
        <taxon>Ascomycota</taxon>
        <taxon>Pezizomycotina</taxon>
        <taxon>Leotiomycetes</taxon>
        <taxon>Erysiphales</taxon>
        <taxon>Erysiphaceae</taxon>
        <taxon>Blumeria</taxon>
        <taxon>Blumeria hordei</taxon>
    </lineage>
</organism>
<proteinExistence type="predicted"/>
<evidence type="ECO:0000259" key="5">
    <source>
        <dbReference type="PROSITE" id="PS50865"/>
    </source>
</evidence>
<comment type="caution">
    <text evidence="6">The sequence shown here is derived from an EMBL/GenBank/DDBJ whole genome shotgun (WGS) entry which is preliminary data.</text>
</comment>
<dbReference type="eggNOG" id="ENOG502QR5D">
    <property type="taxonomic scope" value="Eukaryota"/>
</dbReference>
<keyword evidence="7" id="KW-1185">Reference proteome</keyword>
<keyword evidence="1" id="KW-0479">Metal-binding</keyword>
<dbReference type="AlphaFoldDB" id="N1J5T2"/>
<dbReference type="Gene3D" id="6.10.140.2220">
    <property type="match status" value="1"/>
</dbReference>
<dbReference type="GO" id="GO:0008270">
    <property type="term" value="F:zinc ion binding"/>
    <property type="evidence" value="ECO:0007669"/>
    <property type="project" value="UniProtKB-KW"/>
</dbReference>
<reference evidence="6 7" key="1">
    <citation type="journal article" date="2010" name="Science">
        <title>Genome expansion and gene loss in powdery mildew fungi reveal tradeoffs in extreme parasitism.</title>
        <authorList>
            <person name="Spanu P.D."/>
            <person name="Abbott J.C."/>
            <person name="Amselem J."/>
            <person name="Burgis T.A."/>
            <person name="Soanes D.M."/>
            <person name="Stueber K."/>
            <person name="Ver Loren van Themaat E."/>
            <person name="Brown J.K.M."/>
            <person name="Butcher S.A."/>
            <person name="Gurr S.J."/>
            <person name="Lebrun M.-H."/>
            <person name="Ridout C.J."/>
            <person name="Schulze-Lefert P."/>
            <person name="Talbot N.J."/>
            <person name="Ahmadinejad N."/>
            <person name="Ametz C."/>
            <person name="Barton G.R."/>
            <person name="Benjdia M."/>
            <person name="Bidzinski P."/>
            <person name="Bindschedler L.V."/>
            <person name="Both M."/>
            <person name="Brewer M.T."/>
            <person name="Cadle-Davidson L."/>
            <person name="Cadle-Davidson M.M."/>
            <person name="Collemare J."/>
            <person name="Cramer R."/>
            <person name="Frenkel O."/>
            <person name="Godfrey D."/>
            <person name="Harriman J."/>
            <person name="Hoede C."/>
            <person name="King B.C."/>
            <person name="Klages S."/>
            <person name="Kleemann J."/>
            <person name="Knoll D."/>
            <person name="Koti P.S."/>
            <person name="Kreplak J."/>
            <person name="Lopez-Ruiz F.J."/>
            <person name="Lu X."/>
            <person name="Maekawa T."/>
            <person name="Mahanil S."/>
            <person name="Micali C."/>
            <person name="Milgroom M.G."/>
            <person name="Montana G."/>
            <person name="Noir S."/>
            <person name="O'Connell R.J."/>
            <person name="Oberhaensli S."/>
            <person name="Parlange F."/>
            <person name="Pedersen C."/>
            <person name="Quesneville H."/>
            <person name="Reinhardt R."/>
            <person name="Rott M."/>
            <person name="Sacristan S."/>
            <person name="Schmidt S.M."/>
            <person name="Schoen M."/>
            <person name="Skamnioti P."/>
            <person name="Sommer H."/>
            <person name="Stephens A."/>
            <person name="Takahara H."/>
            <person name="Thordal-Christensen H."/>
            <person name="Vigouroux M."/>
            <person name="Wessling R."/>
            <person name="Wicker T."/>
            <person name="Panstruga R."/>
        </authorList>
    </citation>
    <scope>NUCLEOTIDE SEQUENCE [LARGE SCALE GENOMIC DNA]</scope>
    <source>
        <strain evidence="6">DH14</strain>
    </source>
</reference>
<accession>N1J5T2</accession>
<keyword evidence="3" id="KW-0862">Zinc</keyword>
<dbReference type="InterPro" id="IPR002893">
    <property type="entry name" value="Znf_MYND"/>
</dbReference>
<dbReference type="EMBL" id="CAUH01001139">
    <property type="protein sequence ID" value="CCU75265.1"/>
    <property type="molecule type" value="Genomic_DNA"/>
</dbReference>
<dbReference type="SUPFAM" id="SSF144232">
    <property type="entry name" value="HIT/MYND zinc finger-like"/>
    <property type="match status" value="1"/>
</dbReference>
<dbReference type="OrthoDB" id="5945798at2759"/>
<evidence type="ECO:0000256" key="3">
    <source>
        <dbReference type="ARBA" id="ARBA00022833"/>
    </source>
</evidence>
<gene>
    <name evidence="6" type="ORF">BGHDH14_bgh03172</name>
</gene>